<organism evidence="2 3">
    <name type="scientific">Kribbella pratensis</name>
    <dbReference type="NCBI Taxonomy" id="2512112"/>
    <lineage>
        <taxon>Bacteria</taxon>
        <taxon>Bacillati</taxon>
        <taxon>Actinomycetota</taxon>
        <taxon>Actinomycetes</taxon>
        <taxon>Propionibacteriales</taxon>
        <taxon>Kribbellaceae</taxon>
        <taxon>Kribbella</taxon>
    </lineage>
</organism>
<evidence type="ECO:0000256" key="1">
    <source>
        <dbReference type="SAM" id="MobiDB-lite"/>
    </source>
</evidence>
<reference evidence="2 3" key="1">
    <citation type="submission" date="2019-03" db="EMBL/GenBank/DDBJ databases">
        <title>Genomic Encyclopedia of Type Strains, Phase III (KMG-III): the genomes of soil and plant-associated and newly described type strains.</title>
        <authorList>
            <person name="Whitman W."/>
        </authorList>
    </citation>
    <scope>NUCLEOTIDE SEQUENCE [LARGE SCALE GENOMIC DNA]</scope>
    <source>
        <strain evidence="2 3">VKM Ac-2573</strain>
    </source>
</reference>
<proteinExistence type="predicted"/>
<evidence type="ECO:0000313" key="2">
    <source>
        <dbReference type="EMBL" id="TDW77237.1"/>
    </source>
</evidence>
<protein>
    <submittedName>
        <fullName evidence="2">Uncharacterized protein</fullName>
    </submittedName>
</protein>
<feature type="region of interest" description="Disordered" evidence="1">
    <location>
        <begin position="1"/>
        <end position="34"/>
    </location>
</feature>
<name>A0A4V3GHS8_9ACTN</name>
<sequence>MDEVVPGAETEHGHVGTSEQSENPPDAPPASQDPSVVLDAAVGAAALAAAAAQLVGRRVGQAVSPVRRRVGGVLSPVAVVILRPPMLAERYQAATWLEGLARRGGQGRAELARQLSVALDRMVPAVADEVLARIDMAGLAEGVIAEVDLAEMIRQSTGSVASDTVRGVRMQGISGDEAVGRVVARLRLRRPRAEPEMTPQQP</sequence>
<dbReference type="Proteomes" id="UP000295146">
    <property type="component" value="Unassembled WGS sequence"/>
</dbReference>
<comment type="caution">
    <text evidence="2">The sequence shown here is derived from an EMBL/GenBank/DDBJ whole genome shotgun (WGS) entry which is preliminary data.</text>
</comment>
<dbReference type="EMBL" id="SODP01000001">
    <property type="protein sequence ID" value="TDW77237.1"/>
    <property type="molecule type" value="Genomic_DNA"/>
</dbReference>
<accession>A0A4V3GHS8</accession>
<gene>
    <name evidence="2" type="ORF">EV653_2402</name>
</gene>
<keyword evidence="3" id="KW-1185">Reference proteome</keyword>
<dbReference type="AlphaFoldDB" id="A0A4V3GHS8"/>
<evidence type="ECO:0000313" key="3">
    <source>
        <dbReference type="Proteomes" id="UP000295146"/>
    </source>
</evidence>